<reference evidence="1" key="1">
    <citation type="submission" date="2015-08" db="UniProtKB">
        <authorList>
            <consortium name="WormBaseParasite"/>
        </authorList>
    </citation>
    <scope>IDENTIFICATION</scope>
</reference>
<dbReference type="AlphaFoldDB" id="A0A0K0E6X0"/>
<dbReference type="WBParaSite" id="SSTP_0000524400.1">
    <property type="protein sequence ID" value="SSTP_0000524400.1"/>
    <property type="gene ID" value="SSTP_0000524400"/>
</dbReference>
<sequence>MFPPRKRQFYQYNIELLYVDNCPREESKKMRLEESLNSTLKMQCNIVKESSKNQPCSRCLAGESGHFKHV</sequence>
<proteinExistence type="predicted"/>
<name>A0A0K0E6X0_STRER</name>
<protein>
    <submittedName>
        <fullName evidence="1">Uncharacterized protein</fullName>
    </submittedName>
</protein>
<evidence type="ECO:0000313" key="1">
    <source>
        <dbReference type="WBParaSite" id="SSTP_0000524400.1"/>
    </source>
</evidence>
<accession>A0A0K0E6X0</accession>
<organism evidence="1">
    <name type="scientific">Strongyloides stercoralis</name>
    <name type="common">Threadworm</name>
    <dbReference type="NCBI Taxonomy" id="6248"/>
    <lineage>
        <taxon>Eukaryota</taxon>
        <taxon>Metazoa</taxon>
        <taxon>Ecdysozoa</taxon>
        <taxon>Nematoda</taxon>
        <taxon>Chromadorea</taxon>
        <taxon>Rhabditida</taxon>
        <taxon>Tylenchina</taxon>
        <taxon>Panagrolaimomorpha</taxon>
        <taxon>Strongyloidoidea</taxon>
        <taxon>Strongyloididae</taxon>
        <taxon>Strongyloides</taxon>
    </lineage>
</organism>